<dbReference type="GO" id="GO:0005737">
    <property type="term" value="C:cytoplasm"/>
    <property type="evidence" value="ECO:0007669"/>
    <property type="project" value="UniProtKB-SubCell"/>
</dbReference>
<dbReference type="GO" id="GO:0051301">
    <property type="term" value="P:cell division"/>
    <property type="evidence" value="ECO:0007669"/>
    <property type="project" value="UniProtKB-KW"/>
</dbReference>
<name>A0A2G9YSM2_9BACT</name>
<dbReference type="GO" id="GO:0008360">
    <property type="term" value="P:regulation of cell shape"/>
    <property type="evidence" value="ECO:0007669"/>
    <property type="project" value="UniProtKB-KW"/>
</dbReference>
<evidence type="ECO:0000256" key="5">
    <source>
        <dbReference type="ARBA" id="ARBA00022741"/>
    </source>
</evidence>
<sequence>MNFKGKKVAILGYGVEGKALAKWLLKQKAQVTICDQNPALKLENKNLKSRLGKTYLKNLTDFAIVFRSPGISFQTREIQQAWKAGIEISSATKLFFDNCQGQIIGVTGTKGKGTAATLIYAMLKESGKRVWLGGNIGKPVIEFINEVQRGDWVVLELSSFQLQDLEKSPHIAVVLDIKEDHMDYHRSFSQYVESKKNVVRFQTKNDFAVVGADYLTSFEFGAQTQAQVYFFSRTKSVAQGCYVSWSKIFGGGGWVGEIMLKTGREKISVAKTYDIQLRGLHNLENICAASLAAYLAGAKASAISQVVTGFVGLPHRLEKIGQKNGILFFNDSASTNPNTTAAAIAAFSEPLILILGGSDKKANFNQLAQKICQPVRLRSGLRLRGSDSRRLTLSRESKCQSNVKAVILMGKMASEIKNAILNNKGQKPTIISHIKNMKQAVEKAYKLAKSGDVILLSPACASFDMFKDYIDRGNQFKQEVRAIMSQK</sequence>
<keyword evidence="7" id="KW-0573">Peptidoglycan synthesis</keyword>
<dbReference type="Gene3D" id="3.40.50.720">
    <property type="entry name" value="NAD(P)-binding Rossmann-like Domain"/>
    <property type="match status" value="1"/>
</dbReference>
<comment type="similarity">
    <text evidence="7">Belongs to the MurCDEF family.</text>
</comment>
<evidence type="ECO:0000256" key="4">
    <source>
        <dbReference type="ARBA" id="ARBA00022598"/>
    </source>
</evidence>
<dbReference type="Gene3D" id="3.90.190.20">
    <property type="entry name" value="Mur ligase, C-terminal domain"/>
    <property type="match status" value="1"/>
</dbReference>
<dbReference type="InterPro" id="IPR036565">
    <property type="entry name" value="Mur-like_cat_sf"/>
</dbReference>
<feature type="binding site" evidence="7">
    <location>
        <begin position="108"/>
        <end position="114"/>
    </location>
    <ligand>
        <name>ATP</name>
        <dbReference type="ChEBI" id="CHEBI:30616"/>
    </ligand>
</feature>
<keyword evidence="3 7" id="KW-0963">Cytoplasm</keyword>
<dbReference type="GO" id="GO:0008764">
    <property type="term" value="F:UDP-N-acetylmuramoylalanine-D-glutamate ligase activity"/>
    <property type="evidence" value="ECO:0007669"/>
    <property type="project" value="UniProtKB-UniRule"/>
</dbReference>
<feature type="domain" description="Mur ligase central" evidence="8">
    <location>
        <begin position="106"/>
        <end position="293"/>
    </location>
</feature>
<reference evidence="9 10" key="1">
    <citation type="submission" date="2017-09" db="EMBL/GenBank/DDBJ databases">
        <title>Depth-based differentiation of microbial function through sediment-hosted aquifers and enrichment of novel symbionts in the deep terrestrial subsurface.</title>
        <authorList>
            <person name="Probst A.J."/>
            <person name="Ladd B."/>
            <person name="Jarett J.K."/>
            <person name="Geller-Mcgrath D.E."/>
            <person name="Sieber C.M."/>
            <person name="Emerson J.B."/>
            <person name="Anantharaman K."/>
            <person name="Thomas B.C."/>
            <person name="Malmstrom R."/>
            <person name="Stieglmeier M."/>
            <person name="Klingl A."/>
            <person name="Woyke T."/>
            <person name="Ryan C.M."/>
            <person name="Banfield J.F."/>
        </authorList>
    </citation>
    <scope>NUCLEOTIDE SEQUENCE [LARGE SCALE GENOMIC DNA]</scope>
    <source>
        <strain evidence="9">CG23_combo_of_CG06-09_8_20_14_all_40_13</strain>
    </source>
</reference>
<comment type="caution">
    <text evidence="9">The sequence shown here is derived from an EMBL/GenBank/DDBJ whole genome shotgun (WGS) entry which is preliminary data.</text>
</comment>
<dbReference type="InterPro" id="IPR005762">
    <property type="entry name" value="MurD"/>
</dbReference>
<evidence type="ECO:0000259" key="8">
    <source>
        <dbReference type="Pfam" id="PF08245"/>
    </source>
</evidence>
<dbReference type="HAMAP" id="MF_00639">
    <property type="entry name" value="MurD"/>
    <property type="match status" value="1"/>
</dbReference>
<evidence type="ECO:0000256" key="6">
    <source>
        <dbReference type="ARBA" id="ARBA00022840"/>
    </source>
</evidence>
<dbReference type="UniPathway" id="UPA00219"/>
<comment type="subcellular location">
    <subcellularLocation>
        <location evidence="1 7">Cytoplasm</location>
    </subcellularLocation>
</comment>
<keyword evidence="6 7" id="KW-0067">ATP-binding</keyword>
<dbReference type="PANTHER" id="PTHR43692">
    <property type="entry name" value="UDP-N-ACETYLMURAMOYLALANINE--D-GLUTAMATE LIGASE"/>
    <property type="match status" value="1"/>
</dbReference>
<evidence type="ECO:0000313" key="10">
    <source>
        <dbReference type="Proteomes" id="UP000231567"/>
    </source>
</evidence>
<dbReference type="InterPro" id="IPR036615">
    <property type="entry name" value="Mur_ligase_C_dom_sf"/>
</dbReference>
<proteinExistence type="inferred from homology"/>
<keyword evidence="7" id="KW-0133">Cell shape</keyword>
<evidence type="ECO:0000256" key="3">
    <source>
        <dbReference type="ARBA" id="ARBA00022490"/>
    </source>
</evidence>
<keyword evidence="7" id="KW-0131">Cell cycle</keyword>
<dbReference type="SUPFAM" id="SSF53244">
    <property type="entry name" value="MurD-like peptide ligases, peptide-binding domain"/>
    <property type="match status" value="1"/>
</dbReference>
<comment type="catalytic activity">
    <reaction evidence="7">
        <text>UDP-N-acetyl-alpha-D-muramoyl-L-alanine + D-glutamate + ATP = UDP-N-acetyl-alpha-D-muramoyl-L-alanyl-D-glutamate + ADP + phosphate + H(+)</text>
        <dbReference type="Rhea" id="RHEA:16429"/>
        <dbReference type="ChEBI" id="CHEBI:15378"/>
        <dbReference type="ChEBI" id="CHEBI:29986"/>
        <dbReference type="ChEBI" id="CHEBI:30616"/>
        <dbReference type="ChEBI" id="CHEBI:43474"/>
        <dbReference type="ChEBI" id="CHEBI:83898"/>
        <dbReference type="ChEBI" id="CHEBI:83900"/>
        <dbReference type="ChEBI" id="CHEBI:456216"/>
        <dbReference type="EC" id="6.3.2.9"/>
    </reaction>
</comment>
<dbReference type="GO" id="GO:0005524">
    <property type="term" value="F:ATP binding"/>
    <property type="evidence" value="ECO:0007669"/>
    <property type="project" value="UniProtKB-UniRule"/>
</dbReference>
<dbReference type="Pfam" id="PF21799">
    <property type="entry name" value="MurD-like_N"/>
    <property type="match status" value="1"/>
</dbReference>
<evidence type="ECO:0000256" key="7">
    <source>
        <dbReference type="HAMAP-Rule" id="MF_00639"/>
    </source>
</evidence>
<comment type="pathway">
    <text evidence="2 7">Cell wall biogenesis; peptidoglycan biosynthesis.</text>
</comment>
<dbReference type="Gene3D" id="3.40.1190.10">
    <property type="entry name" value="Mur-like, catalytic domain"/>
    <property type="match status" value="1"/>
</dbReference>
<evidence type="ECO:0000256" key="2">
    <source>
        <dbReference type="ARBA" id="ARBA00004752"/>
    </source>
</evidence>
<keyword evidence="7" id="KW-0961">Cell wall biogenesis/degradation</keyword>
<dbReference type="EC" id="6.3.2.9" evidence="7"/>
<dbReference type="AlphaFoldDB" id="A0A2G9YSM2"/>
<dbReference type="InterPro" id="IPR013221">
    <property type="entry name" value="Mur_ligase_cen"/>
</dbReference>
<dbReference type="SUPFAM" id="SSF51984">
    <property type="entry name" value="MurCD N-terminal domain"/>
    <property type="match status" value="1"/>
</dbReference>
<dbReference type="Pfam" id="PF08245">
    <property type="entry name" value="Mur_ligase_M"/>
    <property type="match status" value="1"/>
</dbReference>
<dbReference type="PANTHER" id="PTHR43692:SF1">
    <property type="entry name" value="UDP-N-ACETYLMURAMOYLALANINE--D-GLUTAMATE LIGASE"/>
    <property type="match status" value="1"/>
</dbReference>
<dbReference type="Proteomes" id="UP000231567">
    <property type="component" value="Unassembled WGS sequence"/>
</dbReference>
<dbReference type="NCBIfam" id="TIGR01087">
    <property type="entry name" value="murD"/>
    <property type="match status" value="1"/>
</dbReference>
<keyword evidence="5 7" id="KW-0547">Nucleotide-binding</keyword>
<keyword evidence="4 7" id="KW-0436">Ligase</keyword>
<dbReference type="GO" id="GO:0071555">
    <property type="term" value="P:cell wall organization"/>
    <property type="evidence" value="ECO:0007669"/>
    <property type="project" value="UniProtKB-KW"/>
</dbReference>
<organism evidence="9 10">
    <name type="scientific">Candidatus Nealsonbacteria bacterium CG23_combo_of_CG06-09_8_20_14_all_40_13</name>
    <dbReference type="NCBI Taxonomy" id="1974724"/>
    <lineage>
        <taxon>Bacteria</taxon>
        <taxon>Candidatus Nealsoniibacteriota</taxon>
    </lineage>
</organism>
<keyword evidence="7" id="KW-0132">Cell division</keyword>
<dbReference type="EMBL" id="PCRM01000023">
    <property type="protein sequence ID" value="PIP21723.1"/>
    <property type="molecule type" value="Genomic_DNA"/>
</dbReference>
<gene>
    <name evidence="7 9" type="primary">murD</name>
    <name evidence="9" type="ORF">COX39_01430</name>
</gene>
<accession>A0A2G9YSM2</accession>
<evidence type="ECO:0000256" key="1">
    <source>
        <dbReference type="ARBA" id="ARBA00004496"/>
    </source>
</evidence>
<evidence type="ECO:0000313" key="9">
    <source>
        <dbReference type="EMBL" id="PIP21723.1"/>
    </source>
</evidence>
<comment type="function">
    <text evidence="7">Cell wall formation. Catalyzes the addition of glutamate to the nucleotide precursor UDP-N-acetylmuramoyl-L-alanine (UMA).</text>
</comment>
<dbReference type="SUPFAM" id="SSF53623">
    <property type="entry name" value="MurD-like peptide ligases, catalytic domain"/>
    <property type="match status" value="1"/>
</dbReference>
<protein>
    <recommendedName>
        <fullName evidence="7">UDP-N-acetylmuramoylalanine--D-glutamate ligase</fullName>
        <ecNumber evidence="7">6.3.2.9</ecNumber>
    </recommendedName>
    <alternativeName>
        <fullName evidence="7">D-glutamic acid-adding enzyme</fullName>
    </alternativeName>
    <alternativeName>
        <fullName evidence="7">UDP-N-acetylmuramoyl-L-alanyl-D-glutamate synthetase</fullName>
    </alternativeName>
</protein>
<dbReference type="GO" id="GO:0009252">
    <property type="term" value="P:peptidoglycan biosynthetic process"/>
    <property type="evidence" value="ECO:0007669"/>
    <property type="project" value="UniProtKB-UniRule"/>
</dbReference>